<proteinExistence type="predicted"/>
<dbReference type="Proteomes" id="UP000187406">
    <property type="component" value="Unassembled WGS sequence"/>
</dbReference>
<dbReference type="AlphaFoldDB" id="A0A1Q3BVR7"/>
<dbReference type="EMBL" id="BDDD01000962">
    <property type="protein sequence ID" value="GAV72066.1"/>
    <property type="molecule type" value="Genomic_DNA"/>
</dbReference>
<accession>A0A1Q3BVR7</accession>
<dbReference type="PANTHER" id="PTHR33116">
    <property type="entry name" value="REVERSE TRANSCRIPTASE ZINC-BINDING DOMAIN-CONTAINING PROTEIN-RELATED-RELATED"/>
    <property type="match status" value="1"/>
</dbReference>
<dbReference type="InParanoid" id="A0A1Q3BVR7"/>
<dbReference type="InterPro" id="IPR026960">
    <property type="entry name" value="RVT-Znf"/>
</dbReference>
<evidence type="ECO:0000313" key="3">
    <source>
        <dbReference type="Proteomes" id="UP000187406"/>
    </source>
</evidence>
<dbReference type="Pfam" id="PF13966">
    <property type="entry name" value="zf-RVT"/>
    <property type="match status" value="1"/>
</dbReference>
<dbReference type="STRING" id="3775.A0A1Q3BVR7"/>
<reference evidence="3" key="1">
    <citation type="submission" date="2016-04" db="EMBL/GenBank/DDBJ databases">
        <title>Cephalotus genome sequencing.</title>
        <authorList>
            <person name="Fukushima K."/>
            <person name="Hasebe M."/>
            <person name="Fang X."/>
        </authorList>
    </citation>
    <scope>NUCLEOTIDE SEQUENCE [LARGE SCALE GENOMIC DNA]</scope>
    <source>
        <strain evidence="3">cv. St1</strain>
    </source>
</reference>
<comment type="caution">
    <text evidence="2">The sequence shown here is derived from an EMBL/GenBank/DDBJ whole genome shotgun (WGS) entry which is preliminary data.</text>
</comment>
<feature type="non-terminal residue" evidence="2">
    <location>
        <position position="329"/>
    </location>
</feature>
<dbReference type="OrthoDB" id="2288491at2759"/>
<dbReference type="PANTHER" id="PTHR33116:SF78">
    <property type="entry name" value="OS12G0587133 PROTEIN"/>
    <property type="match status" value="1"/>
</dbReference>
<organism evidence="2 3">
    <name type="scientific">Cephalotus follicularis</name>
    <name type="common">Albany pitcher plant</name>
    <dbReference type="NCBI Taxonomy" id="3775"/>
    <lineage>
        <taxon>Eukaryota</taxon>
        <taxon>Viridiplantae</taxon>
        <taxon>Streptophyta</taxon>
        <taxon>Embryophyta</taxon>
        <taxon>Tracheophyta</taxon>
        <taxon>Spermatophyta</taxon>
        <taxon>Magnoliopsida</taxon>
        <taxon>eudicotyledons</taxon>
        <taxon>Gunneridae</taxon>
        <taxon>Pentapetalae</taxon>
        <taxon>rosids</taxon>
        <taxon>fabids</taxon>
        <taxon>Oxalidales</taxon>
        <taxon>Cephalotaceae</taxon>
        <taxon>Cephalotus</taxon>
    </lineage>
</organism>
<keyword evidence="3" id="KW-1185">Reference proteome</keyword>
<sequence>IAEGSLPMRYLGIPLITTRLSHMDCRVLVDKLVSRTSPWISNSLSFGGRQLIASVLFSIQVFWCNTFVLPVAVTKECDRIMRSFLWHGVGTSKKGGKIAWSKVCRPKATGGLGFRDSRSWNRAAIMKIGWDISPVTKACSWSWRNILQARRYLSQSVLYEVRDGNSFSLWHDPWVFGASIVNRFGERVIYDSGIPRNSLISRVIREGMWEWPTTSCDLLELNNITAAIPLPAGRDKVHWMKKGGIFSLQQAWLSLIPHSPVVPWAKVVWFPKRIPKHSFCLWLTFCNGHKTLDKLHSIGLSHSDTCIFGCGQRETINHLFFSCPFTASI</sequence>
<protein>
    <submittedName>
        <fullName evidence="2">Zf-RVT domain-containing protein</fullName>
    </submittedName>
</protein>
<feature type="non-terminal residue" evidence="2">
    <location>
        <position position="1"/>
    </location>
</feature>
<name>A0A1Q3BVR7_CEPFO</name>
<feature type="domain" description="Reverse transcriptase zinc-binding" evidence="1">
    <location>
        <begin position="246"/>
        <end position="328"/>
    </location>
</feature>
<evidence type="ECO:0000313" key="2">
    <source>
        <dbReference type="EMBL" id="GAV72066.1"/>
    </source>
</evidence>
<evidence type="ECO:0000259" key="1">
    <source>
        <dbReference type="Pfam" id="PF13966"/>
    </source>
</evidence>
<gene>
    <name evidence="2" type="ORF">CFOL_v3_15555</name>
</gene>